<comment type="caution">
    <text evidence="2">The sequence shown here is derived from an EMBL/GenBank/DDBJ whole genome shotgun (WGS) entry which is preliminary data.</text>
</comment>
<proteinExistence type="predicted"/>
<sequence length="362" mass="38686">MEVSHGNKARRNSIAMVTPITRTPGICRSHFPAALTPSTSRSEDVPMFNNSPTPCSSISSSPVSSSPPRSSSPDDKGYDLCSRSLNISSRVRHHSNYHSDHHDQEQPEDDDLPPDPGMRPRTYSLPATHARMLRPAENGSNVWRDVYTCPVRSFSRTTKGVVNKGDSVRKCSISSILSSSSTVTDTEERVRTMSIASQDSIGVGFCGGVGIDGGAGGAVGQVAPSYYKVALLGTIGVGKSALCRQFMSSEYLGTYENSCDGEEGPSIVSVMLDGEESMIEFYEGPTGAFHSTESGLKKVKDLSCLPLHESCRARHPLVSGQPRILTALDTAGGRVVCPLRSPVGTSSSLTDVGLSRLEPVFE</sequence>
<gene>
    <name evidence="2" type="ORF">BaRGS_00009933</name>
</gene>
<dbReference type="Proteomes" id="UP001519460">
    <property type="component" value="Unassembled WGS sequence"/>
</dbReference>
<evidence type="ECO:0000313" key="3">
    <source>
        <dbReference type="Proteomes" id="UP001519460"/>
    </source>
</evidence>
<feature type="region of interest" description="Disordered" evidence="1">
    <location>
        <begin position="25"/>
        <end position="81"/>
    </location>
</feature>
<dbReference type="Gene3D" id="3.40.50.300">
    <property type="entry name" value="P-loop containing nucleotide triphosphate hydrolases"/>
    <property type="match status" value="1"/>
</dbReference>
<dbReference type="InterPro" id="IPR027417">
    <property type="entry name" value="P-loop_NTPase"/>
</dbReference>
<dbReference type="EMBL" id="JACVVK020000048">
    <property type="protein sequence ID" value="KAK7498841.1"/>
    <property type="molecule type" value="Genomic_DNA"/>
</dbReference>
<reference evidence="2 3" key="1">
    <citation type="journal article" date="2023" name="Sci. Data">
        <title>Genome assembly of the Korean intertidal mud-creeper Batillaria attramentaria.</title>
        <authorList>
            <person name="Patra A.K."/>
            <person name="Ho P.T."/>
            <person name="Jun S."/>
            <person name="Lee S.J."/>
            <person name="Kim Y."/>
            <person name="Won Y.J."/>
        </authorList>
    </citation>
    <scope>NUCLEOTIDE SEQUENCE [LARGE SCALE GENOMIC DNA]</scope>
    <source>
        <strain evidence="2">Wonlab-2016</strain>
    </source>
</reference>
<name>A0ABD0LHY6_9CAEN</name>
<feature type="region of interest" description="Disordered" evidence="1">
    <location>
        <begin position="95"/>
        <end position="132"/>
    </location>
</feature>
<keyword evidence="3" id="KW-1185">Reference proteome</keyword>
<evidence type="ECO:0000256" key="1">
    <source>
        <dbReference type="SAM" id="MobiDB-lite"/>
    </source>
</evidence>
<dbReference type="PANTHER" id="PTHR45775">
    <property type="entry name" value="RAD, GEM/KIR FAMILY MEMBER 2, ISOFORM C"/>
    <property type="match status" value="1"/>
</dbReference>
<feature type="compositionally biased region" description="Low complexity" evidence="1">
    <location>
        <begin position="51"/>
        <end position="71"/>
    </location>
</feature>
<accession>A0ABD0LHY6</accession>
<protein>
    <submittedName>
        <fullName evidence="2">Uncharacterized protein</fullName>
    </submittedName>
</protein>
<organism evidence="2 3">
    <name type="scientific">Batillaria attramentaria</name>
    <dbReference type="NCBI Taxonomy" id="370345"/>
    <lineage>
        <taxon>Eukaryota</taxon>
        <taxon>Metazoa</taxon>
        <taxon>Spiralia</taxon>
        <taxon>Lophotrochozoa</taxon>
        <taxon>Mollusca</taxon>
        <taxon>Gastropoda</taxon>
        <taxon>Caenogastropoda</taxon>
        <taxon>Sorbeoconcha</taxon>
        <taxon>Cerithioidea</taxon>
        <taxon>Batillariidae</taxon>
        <taxon>Batillaria</taxon>
    </lineage>
</organism>
<evidence type="ECO:0000313" key="2">
    <source>
        <dbReference type="EMBL" id="KAK7498841.1"/>
    </source>
</evidence>
<dbReference type="PANTHER" id="PTHR45775:SF6">
    <property type="entry name" value="RAD, GEM_KIR FAMILY MEMBER 2, ISOFORM C"/>
    <property type="match status" value="1"/>
</dbReference>
<dbReference type="AlphaFoldDB" id="A0ABD0LHY6"/>
<dbReference type="InterPro" id="IPR051641">
    <property type="entry name" value="RGK_GTP-binding_reg"/>
</dbReference>